<dbReference type="GO" id="GO:0046872">
    <property type="term" value="F:metal ion binding"/>
    <property type="evidence" value="ECO:0007669"/>
    <property type="project" value="UniProtKB-KW"/>
</dbReference>
<dbReference type="Gene3D" id="3.90.1640.10">
    <property type="entry name" value="inorganic pyrophosphatase (n-terminal core)"/>
    <property type="match status" value="1"/>
</dbReference>
<keyword evidence="4" id="KW-0464">Manganese</keyword>
<dbReference type="PANTHER" id="PTHR12112:SF39">
    <property type="entry name" value="EG:152A3.5 PROTEIN (FBGN0003116_PN PROTEIN)"/>
    <property type="match status" value="1"/>
</dbReference>
<dbReference type="GO" id="GO:0005737">
    <property type="term" value="C:cytoplasm"/>
    <property type="evidence" value="ECO:0007669"/>
    <property type="project" value="InterPro"/>
</dbReference>
<name>A0A8J2T9G9_ZYGB2</name>
<dbReference type="InterPro" id="IPR001667">
    <property type="entry name" value="DDH_dom"/>
</dbReference>
<evidence type="ECO:0000259" key="5">
    <source>
        <dbReference type="SMART" id="SM01131"/>
    </source>
</evidence>
<dbReference type="EMBL" id="HG316463">
    <property type="protein sequence ID" value="CDF91292.1"/>
    <property type="molecule type" value="Genomic_DNA"/>
</dbReference>
<keyword evidence="7" id="KW-1185">Reference proteome</keyword>
<protein>
    <submittedName>
        <fullName evidence="6">ZYBA0S10-04038g1_1</fullName>
    </submittedName>
</protein>
<organism evidence="6 7">
    <name type="scientific">Zygosaccharomyces bailii (strain CLIB 213 / ATCC 58445 / CBS 680 / BCRC 21525 / NBRC 1098 / NCYC 1416 / NRRL Y-2227)</name>
    <dbReference type="NCBI Taxonomy" id="1333698"/>
    <lineage>
        <taxon>Eukaryota</taxon>
        <taxon>Fungi</taxon>
        <taxon>Dikarya</taxon>
        <taxon>Ascomycota</taxon>
        <taxon>Saccharomycotina</taxon>
        <taxon>Saccharomycetes</taxon>
        <taxon>Saccharomycetales</taxon>
        <taxon>Saccharomycetaceae</taxon>
        <taxon>Zygosaccharomyces</taxon>
    </lineage>
</organism>
<comment type="cofactor">
    <cofactor evidence="1">
        <name>Mn(2+)</name>
        <dbReference type="ChEBI" id="CHEBI:29035"/>
    </cofactor>
</comment>
<dbReference type="InterPro" id="IPR038222">
    <property type="entry name" value="DHHA2_dom_sf"/>
</dbReference>
<dbReference type="InterPro" id="IPR004097">
    <property type="entry name" value="DHHA2"/>
</dbReference>
<evidence type="ECO:0000313" key="6">
    <source>
        <dbReference type="EMBL" id="CDF91292.1"/>
    </source>
</evidence>
<dbReference type="SUPFAM" id="SSF64182">
    <property type="entry name" value="DHH phosphoesterases"/>
    <property type="match status" value="1"/>
</dbReference>
<keyword evidence="3" id="KW-0378">Hydrolase</keyword>
<reference evidence="7" key="1">
    <citation type="journal article" date="2013" name="Genome Announc.">
        <title>Genome sequence of the food spoilage yeast Zygosaccharomyces bailii CLIB 213(T).</title>
        <authorList>
            <person name="Galeote V."/>
            <person name="Bigey F."/>
            <person name="Devillers H."/>
            <person name="Neuveglise C."/>
            <person name="Dequin S."/>
        </authorList>
    </citation>
    <scope>NUCLEOTIDE SEQUENCE [LARGE SCALE GENOMIC DNA]</scope>
    <source>
        <strain evidence="7">CLIB 213 / ATCC 58445 / CBS 680 / CCRC 21525 / NBRC 1098 / NCYC 1416 / NRRL Y-2227</strain>
    </source>
</reference>
<feature type="domain" description="DHHA2" evidence="5">
    <location>
        <begin position="219"/>
        <end position="374"/>
    </location>
</feature>
<accession>A0A8J2T9G9</accession>
<keyword evidence="2" id="KW-0479">Metal-binding</keyword>
<dbReference type="Proteomes" id="UP000019375">
    <property type="component" value="Unassembled WGS sequence"/>
</dbReference>
<dbReference type="Pfam" id="PF02833">
    <property type="entry name" value="DHHA2"/>
    <property type="match status" value="1"/>
</dbReference>
<dbReference type="Pfam" id="PF01368">
    <property type="entry name" value="DHH"/>
    <property type="match status" value="1"/>
</dbReference>
<dbReference type="SMART" id="SM01131">
    <property type="entry name" value="DHHA2"/>
    <property type="match status" value="1"/>
</dbReference>
<dbReference type="PANTHER" id="PTHR12112">
    <property type="entry name" value="BNIP - RELATED"/>
    <property type="match status" value="1"/>
</dbReference>
<evidence type="ECO:0000256" key="3">
    <source>
        <dbReference type="ARBA" id="ARBA00022801"/>
    </source>
</evidence>
<dbReference type="Gene3D" id="3.10.310.20">
    <property type="entry name" value="DHHA2 domain"/>
    <property type="match status" value="1"/>
</dbReference>
<proteinExistence type="predicted"/>
<dbReference type="InterPro" id="IPR038763">
    <property type="entry name" value="DHH_sf"/>
</dbReference>
<sequence length="380" mass="43323">MVNSFKGFLQLLKSEKVDGNLAKSSVLRVVCGNEAADFDSVASALTYAFCSYHKDPNNLVIPIINIPKADLRLRKDVVRTLGKLHITEDLLFFTEDLKRYKTRYNSISAVLVDHNEIEIASKDLISNVVGIIDHHKDENLYLDANPRIVKTTGSCSSLVFDFWRKTIFNSNSAKELAMLLMGAALLDTSNFQYKVEEPDLRALKCYEEILPDLDREEYYTQLKTDKANLDGLSVKDILKKDYKEFIFESADEKLVIGIASVGKPLEWLCNQCGSRSEFQQQCIEAQKEHAVNLFAIMTAWQDGHDFKRQILVMSPLKDQPEKIINAVTNDLKLKDFDQLDAKSFKNEHYYFNAFQQLNVAASRKQVVPLLRDAFHYATGK</sequence>
<evidence type="ECO:0000256" key="1">
    <source>
        <dbReference type="ARBA" id="ARBA00001936"/>
    </source>
</evidence>
<evidence type="ECO:0000313" key="7">
    <source>
        <dbReference type="Proteomes" id="UP000019375"/>
    </source>
</evidence>
<evidence type="ECO:0000256" key="4">
    <source>
        <dbReference type="ARBA" id="ARBA00023211"/>
    </source>
</evidence>
<dbReference type="AlphaFoldDB" id="A0A8J2T9G9"/>
<dbReference type="GO" id="GO:0004309">
    <property type="term" value="F:exopolyphosphatase activity"/>
    <property type="evidence" value="ECO:0007669"/>
    <property type="project" value="TreeGrafter"/>
</dbReference>
<gene>
    <name evidence="6" type="ORF">BN860_04038g</name>
</gene>
<evidence type="ECO:0000256" key="2">
    <source>
        <dbReference type="ARBA" id="ARBA00022723"/>
    </source>
</evidence>
<dbReference type="OrthoDB" id="374045at2759"/>